<keyword evidence="6" id="KW-1185">Reference proteome</keyword>
<dbReference type="OrthoDB" id="9810636at2"/>
<dbReference type="InterPro" id="IPR015304">
    <property type="entry name" value="ZinT_dom"/>
</dbReference>
<evidence type="ECO:0000256" key="1">
    <source>
        <dbReference type="ARBA" id="ARBA00022729"/>
    </source>
</evidence>
<proteinExistence type="predicted"/>
<dbReference type="KEGG" id="ceh:CEW89_04820"/>
<dbReference type="Gene3D" id="2.40.128.20">
    <property type="match status" value="1"/>
</dbReference>
<dbReference type="EMBL" id="CP022196">
    <property type="protein sequence ID" value="ATG46948.1"/>
    <property type="molecule type" value="Genomic_DNA"/>
</dbReference>
<dbReference type="AlphaFoldDB" id="A0A291G9X4"/>
<organism evidence="5 6">
    <name type="scientific">Celeribacter ethanolicus</name>
    <dbReference type="NCBI Taxonomy" id="1758178"/>
    <lineage>
        <taxon>Bacteria</taxon>
        <taxon>Pseudomonadati</taxon>
        <taxon>Pseudomonadota</taxon>
        <taxon>Alphaproteobacteria</taxon>
        <taxon>Rhodobacterales</taxon>
        <taxon>Roseobacteraceae</taxon>
        <taxon>Celeribacter</taxon>
    </lineage>
</organism>
<dbReference type="SUPFAM" id="SSF50814">
    <property type="entry name" value="Lipocalins"/>
    <property type="match status" value="1"/>
</dbReference>
<feature type="signal peptide" evidence="3">
    <location>
        <begin position="1"/>
        <end position="41"/>
    </location>
</feature>
<name>A0A291G9X4_9RHOB</name>
<gene>
    <name evidence="5" type="ORF">CEW89_04820</name>
</gene>
<evidence type="ECO:0000259" key="4">
    <source>
        <dbReference type="Pfam" id="PF09223"/>
    </source>
</evidence>
<dbReference type="GO" id="GO:0008270">
    <property type="term" value="F:zinc ion binding"/>
    <property type="evidence" value="ECO:0007669"/>
    <property type="project" value="InterPro"/>
</dbReference>
<keyword evidence="2" id="KW-0862">Zinc</keyword>
<sequence length="229" mass="25668">MLSRIKICHQDQGKTPMHKTTIALAFASTLSAALSFAPAQAHDHSAHAHDHDEQIYNGYFEDAQVEDRPLSDWAGDWQSVYPLLTEGKLDAVMAHKAEHGDKSAAEYTAYYTTGYATDVDKIEIDGDTVTFHRGASATRAQYESDGYEILTYSKGNRGVRFIFEKIAGDAEAPQYIQFSDHRIFPSKADHYHLYWGNDRAAVLEELTNWPTYYPADLSAAQVAKDMMAH</sequence>
<keyword evidence="1 3" id="KW-0732">Signal</keyword>
<dbReference type="InterPro" id="IPR012674">
    <property type="entry name" value="Calycin"/>
</dbReference>
<dbReference type="STRING" id="1758178.GCA_001550095_02806"/>
<evidence type="ECO:0000313" key="6">
    <source>
        <dbReference type="Proteomes" id="UP000217935"/>
    </source>
</evidence>
<dbReference type="Pfam" id="PF09223">
    <property type="entry name" value="ZinT"/>
    <property type="match status" value="1"/>
</dbReference>
<accession>A0A291G9X4</accession>
<reference evidence="5 6" key="1">
    <citation type="submission" date="2017-06" db="EMBL/GenBank/DDBJ databases">
        <title>Celeribacter sp. TSPH2 complete genome sequence.</title>
        <authorList>
            <person name="Woo J.-H."/>
            <person name="Kim H.-S."/>
        </authorList>
    </citation>
    <scope>NUCLEOTIDE SEQUENCE [LARGE SCALE GENOMIC DNA]</scope>
    <source>
        <strain evidence="5 6">TSPH2</strain>
    </source>
</reference>
<dbReference type="Proteomes" id="UP000217935">
    <property type="component" value="Chromosome"/>
</dbReference>
<feature type="chain" id="PRO_5013330469" evidence="3">
    <location>
        <begin position="42"/>
        <end position="229"/>
    </location>
</feature>
<evidence type="ECO:0000313" key="5">
    <source>
        <dbReference type="EMBL" id="ATG46948.1"/>
    </source>
</evidence>
<evidence type="ECO:0000256" key="2">
    <source>
        <dbReference type="ARBA" id="ARBA00022833"/>
    </source>
</evidence>
<feature type="domain" description="ZinT" evidence="4">
    <location>
        <begin position="52"/>
        <end position="229"/>
    </location>
</feature>
<evidence type="ECO:0000256" key="3">
    <source>
        <dbReference type="SAM" id="SignalP"/>
    </source>
</evidence>
<protein>
    <submittedName>
        <fullName evidence="5">Metal-binding protein ZinT</fullName>
    </submittedName>
</protein>